<dbReference type="InterPro" id="IPR010402">
    <property type="entry name" value="CCT_domain"/>
</dbReference>
<protein>
    <submittedName>
        <fullName evidence="6">Zinc finger protein CONSTANS-LIKE 2</fullName>
    </submittedName>
</protein>
<dbReference type="PANTHER" id="PTHR31319:SF98">
    <property type="entry name" value="TRANSCRIPTION FACTOR GHD7"/>
    <property type="match status" value="1"/>
</dbReference>
<organism evidence="6 7">
    <name type="scientific">Iris pallida</name>
    <name type="common">Sweet iris</name>
    <dbReference type="NCBI Taxonomy" id="29817"/>
    <lineage>
        <taxon>Eukaryota</taxon>
        <taxon>Viridiplantae</taxon>
        <taxon>Streptophyta</taxon>
        <taxon>Embryophyta</taxon>
        <taxon>Tracheophyta</taxon>
        <taxon>Spermatophyta</taxon>
        <taxon>Magnoliopsida</taxon>
        <taxon>Liliopsida</taxon>
        <taxon>Asparagales</taxon>
        <taxon>Iridaceae</taxon>
        <taxon>Iridoideae</taxon>
        <taxon>Irideae</taxon>
        <taxon>Iris</taxon>
    </lineage>
</organism>
<dbReference type="GO" id="GO:0009909">
    <property type="term" value="P:regulation of flower development"/>
    <property type="evidence" value="ECO:0007669"/>
    <property type="project" value="InterPro"/>
</dbReference>
<evidence type="ECO:0000256" key="2">
    <source>
        <dbReference type="ARBA" id="ARBA00023242"/>
    </source>
</evidence>
<feature type="domain" description="CCT" evidence="5">
    <location>
        <begin position="196"/>
        <end position="238"/>
    </location>
</feature>
<keyword evidence="2 3" id="KW-0539">Nucleus</keyword>
<evidence type="ECO:0000259" key="5">
    <source>
        <dbReference type="PROSITE" id="PS51017"/>
    </source>
</evidence>
<dbReference type="PANTHER" id="PTHR31319">
    <property type="entry name" value="ZINC FINGER PROTEIN CONSTANS-LIKE 4"/>
    <property type="match status" value="1"/>
</dbReference>
<dbReference type="Pfam" id="PF06203">
    <property type="entry name" value="CCT"/>
    <property type="match status" value="1"/>
</dbReference>
<name>A0AAX6FLW6_IRIPA</name>
<dbReference type="AlphaFoldDB" id="A0AAX6FLW6"/>
<evidence type="ECO:0000256" key="3">
    <source>
        <dbReference type="PROSITE-ProRule" id="PRU00357"/>
    </source>
</evidence>
<accession>A0AAX6FLW6</accession>
<dbReference type="InterPro" id="IPR045281">
    <property type="entry name" value="CONSTANS-like"/>
</dbReference>
<dbReference type="GO" id="GO:0003700">
    <property type="term" value="F:DNA-binding transcription factor activity"/>
    <property type="evidence" value="ECO:0007669"/>
    <property type="project" value="TreeGrafter"/>
</dbReference>
<dbReference type="EMBL" id="JANAVB010028000">
    <property type="protein sequence ID" value="KAJ6816951.1"/>
    <property type="molecule type" value="Genomic_DNA"/>
</dbReference>
<gene>
    <name evidence="6" type="ORF">M6B38_413685</name>
</gene>
<evidence type="ECO:0000256" key="4">
    <source>
        <dbReference type="SAM" id="MobiDB-lite"/>
    </source>
</evidence>
<evidence type="ECO:0000256" key="1">
    <source>
        <dbReference type="ARBA" id="ARBA00004123"/>
    </source>
</evidence>
<evidence type="ECO:0000313" key="7">
    <source>
        <dbReference type="Proteomes" id="UP001140949"/>
    </source>
</evidence>
<dbReference type="PROSITE" id="PS51017">
    <property type="entry name" value="CCT"/>
    <property type="match status" value="1"/>
</dbReference>
<dbReference type="Proteomes" id="UP001140949">
    <property type="component" value="Unassembled WGS sequence"/>
</dbReference>
<comment type="subcellular location">
    <subcellularLocation>
        <location evidence="1 3">Nucleus</location>
    </subcellularLocation>
</comment>
<reference evidence="6" key="1">
    <citation type="journal article" date="2023" name="GigaByte">
        <title>Genome assembly of the bearded iris, Iris pallida Lam.</title>
        <authorList>
            <person name="Bruccoleri R.E."/>
            <person name="Oakeley E.J."/>
            <person name="Faust A.M.E."/>
            <person name="Altorfer M."/>
            <person name="Dessus-Babus S."/>
            <person name="Burckhardt D."/>
            <person name="Oertli M."/>
            <person name="Naumann U."/>
            <person name="Petersen F."/>
            <person name="Wong J."/>
        </authorList>
    </citation>
    <scope>NUCLEOTIDE SEQUENCE</scope>
    <source>
        <strain evidence="6">GSM-AAB239-AS_SAM_17_03QT</strain>
    </source>
</reference>
<feature type="compositionally biased region" description="Low complexity" evidence="4">
    <location>
        <begin position="67"/>
        <end position="76"/>
    </location>
</feature>
<comment type="caution">
    <text evidence="6">The sequence shown here is derived from an EMBL/GenBank/DDBJ whole genome shotgun (WGS) entry which is preliminary data.</text>
</comment>
<dbReference type="GO" id="GO:0005634">
    <property type="term" value="C:nucleus"/>
    <property type="evidence" value="ECO:0007669"/>
    <property type="project" value="UniProtKB-SubCell"/>
</dbReference>
<keyword evidence="7" id="KW-1185">Reference proteome</keyword>
<proteinExistence type="predicted"/>
<reference evidence="6" key="2">
    <citation type="submission" date="2023-04" db="EMBL/GenBank/DDBJ databases">
        <authorList>
            <person name="Bruccoleri R.E."/>
            <person name="Oakeley E.J."/>
            <person name="Faust A.-M."/>
            <person name="Dessus-Babus S."/>
            <person name="Altorfer M."/>
            <person name="Burckhardt D."/>
            <person name="Oertli M."/>
            <person name="Naumann U."/>
            <person name="Petersen F."/>
            <person name="Wong J."/>
        </authorList>
    </citation>
    <scope>NUCLEOTIDE SEQUENCE</scope>
    <source>
        <strain evidence="6">GSM-AAB239-AS_SAM_17_03QT</strain>
        <tissue evidence="6">Leaf</tissue>
    </source>
</reference>
<evidence type="ECO:0000313" key="6">
    <source>
        <dbReference type="EMBL" id="KAJ6816951.1"/>
    </source>
</evidence>
<sequence length="263" mass="29339">MTAAMSFPNTCSFCRSAGNANCPHVADINRTIPMFPEMRHHEPEGLQEFQFFGGSDDTLAWLFNDPTRPAAAPTAEPMHEEPPPPQQQPPPLVMPNMQYGYMAAIDHNNNNFHGSCNPAGPLTLDVSLSAPSSPDSMRQQSIEVPSMCQAASSRTIMSSTFSGSTFTDASSGGGRMMKEVGEGTTSSQSVEPNMDREAKVLRYREKRKKRRYEKQIRYASRKAYAEMRPRIKGRFAKTPEQTSSAAAMQYDQERFDLGWYHNP</sequence>
<feature type="region of interest" description="Disordered" evidence="4">
    <location>
        <begin position="67"/>
        <end position="90"/>
    </location>
</feature>